<evidence type="ECO:0000259" key="1">
    <source>
        <dbReference type="SMART" id="SM00507"/>
    </source>
</evidence>
<accession>A0A2G4F4M9</accession>
<gene>
    <name evidence="2" type="ORF">CP500_004035</name>
</gene>
<organism evidence="2 3">
    <name type="scientific">Tychonema bourrellyi FEM_GT703</name>
    <dbReference type="NCBI Taxonomy" id="2040638"/>
    <lineage>
        <taxon>Bacteria</taxon>
        <taxon>Bacillati</taxon>
        <taxon>Cyanobacteriota</taxon>
        <taxon>Cyanophyceae</taxon>
        <taxon>Oscillatoriophycideae</taxon>
        <taxon>Oscillatoriales</taxon>
        <taxon>Microcoleaceae</taxon>
        <taxon>Tychonema</taxon>
    </lineage>
</organism>
<dbReference type="InterPro" id="IPR003615">
    <property type="entry name" value="HNH_nuc"/>
</dbReference>
<dbReference type="SMART" id="SM00507">
    <property type="entry name" value="HNHc"/>
    <property type="match status" value="1"/>
</dbReference>
<evidence type="ECO:0000313" key="3">
    <source>
        <dbReference type="Proteomes" id="UP000226442"/>
    </source>
</evidence>
<dbReference type="RefSeq" id="WP_096829948.1">
    <property type="nucleotide sequence ID" value="NZ_NXIB02000014.1"/>
</dbReference>
<comment type="caution">
    <text evidence="2">The sequence shown here is derived from an EMBL/GenBank/DDBJ whole genome shotgun (WGS) entry which is preliminary data.</text>
</comment>
<keyword evidence="3" id="KW-1185">Reference proteome</keyword>
<evidence type="ECO:0000313" key="2">
    <source>
        <dbReference type="EMBL" id="PHX56671.1"/>
    </source>
</evidence>
<keyword evidence="2" id="KW-0540">Nuclease</keyword>
<protein>
    <submittedName>
        <fullName evidence="2">HNH endonuclease</fullName>
    </submittedName>
</protein>
<dbReference type="Pfam" id="PF01844">
    <property type="entry name" value="HNH"/>
    <property type="match status" value="1"/>
</dbReference>
<dbReference type="InterPro" id="IPR052892">
    <property type="entry name" value="NA-targeting_endonuclease"/>
</dbReference>
<dbReference type="PANTHER" id="PTHR33877:SF1">
    <property type="entry name" value="TYPE IV METHYL-DIRECTED RESTRICTION ENZYME ECOKMCRA"/>
    <property type="match status" value="1"/>
</dbReference>
<dbReference type="Proteomes" id="UP000226442">
    <property type="component" value="Unassembled WGS sequence"/>
</dbReference>
<dbReference type="GO" id="GO:0004519">
    <property type="term" value="F:endonuclease activity"/>
    <property type="evidence" value="ECO:0007669"/>
    <property type="project" value="UniProtKB-KW"/>
</dbReference>
<dbReference type="PANTHER" id="PTHR33877">
    <property type="entry name" value="SLL1193 PROTEIN"/>
    <property type="match status" value="1"/>
</dbReference>
<dbReference type="Gene3D" id="1.10.30.50">
    <property type="match status" value="1"/>
</dbReference>
<keyword evidence="2" id="KW-0255">Endonuclease</keyword>
<name>A0A2G4F4M9_9CYAN</name>
<dbReference type="GO" id="GO:0008270">
    <property type="term" value="F:zinc ion binding"/>
    <property type="evidence" value="ECO:0007669"/>
    <property type="project" value="InterPro"/>
</dbReference>
<dbReference type="OrthoDB" id="514018at2"/>
<dbReference type="EMBL" id="NXIB02000014">
    <property type="protein sequence ID" value="PHX56671.1"/>
    <property type="molecule type" value="Genomic_DNA"/>
</dbReference>
<dbReference type="CDD" id="cd00085">
    <property type="entry name" value="HNHc"/>
    <property type="match status" value="1"/>
</dbReference>
<proteinExistence type="predicted"/>
<dbReference type="InterPro" id="IPR002711">
    <property type="entry name" value="HNH"/>
</dbReference>
<feature type="domain" description="HNH nuclease" evidence="1">
    <location>
        <begin position="8"/>
        <end position="63"/>
    </location>
</feature>
<dbReference type="AlphaFoldDB" id="A0A2G4F4M9"/>
<sequence length="132" mass="15112">MTLKISPALRREVFQRAEGRCEYCRLHQDFSIYTHEVDHVVARKHGGKTVLENLALSCLPCNRYKGSDLTSIDPQTGEITRLFDPRSDVWPEHFILENGRIIGLSAIGRTTIFLLKINIVTAVRNRQLFGNF</sequence>
<dbReference type="GO" id="GO:0003676">
    <property type="term" value="F:nucleic acid binding"/>
    <property type="evidence" value="ECO:0007669"/>
    <property type="project" value="InterPro"/>
</dbReference>
<reference evidence="2" key="1">
    <citation type="submission" date="2017-10" db="EMBL/GenBank/DDBJ databases">
        <title>Draft genome sequence of the planktic cyanobacteria Tychonema bourrellyi isolated from alpine lentic freshwater.</title>
        <authorList>
            <person name="Tett A."/>
            <person name="Armanini F."/>
            <person name="Asnicar F."/>
            <person name="Boscaini A."/>
            <person name="Pasolli E."/>
            <person name="Zolfo M."/>
            <person name="Donati C."/>
            <person name="Salmaso N."/>
            <person name="Segata N."/>
        </authorList>
    </citation>
    <scope>NUCLEOTIDE SEQUENCE</scope>
    <source>
        <strain evidence="2">FEM_GT703</strain>
    </source>
</reference>
<keyword evidence="2" id="KW-0378">Hydrolase</keyword>